<dbReference type="GO" id="GO:0007266">
    <property type="term" value="P:Rho protein signal transduction"/>
    <property type="evidence" value="ECO:0007669"/>
    <property type="project" value="TreeGrafter"/>
</dbReference>
<dbReference type="GO" id="GO:0031982">
    <property type="term" value="C:vesicle"/>
    <property type="evidence" value="ECO:0007669"/>
    <property type="project" value="TreeGrafter"/>
</dbReference>
<dbReference type="OrthoDB" id="4680325at2759"/>
<dbReference type="InterPro" id="IPR011993">
    <property type="entry name" value="PH-like_dom_sf"/>
</dbReference>
<name>A0A7L1MXX9_RHICY</name>
<organism evidence="2 3">
    <name type="scientific">Rhinopomastus cyanomelas</name>
    <name type="common">Common scimitarbill</name>
    <dbReference type="NCBI Taxonomy" id="113115"/>
    <lineage>
        <taxon>Eukaryota</taxon>
        <taxon>Metazoa</taxon>
        <taxon>Chordata</taxon>
        <taxon>Craniata</taxon>
        <taxon>Vertebrata</taxon>
        <taxon>Euteleostomi</taxon>
        <taxon>Archelosauria</taxon>
        <taxon>Archosauria</taxon>
        <taxon>Dinosauria</taxon>
        <taxon>Saurischia</taxon>
        <taxon>Theropoda</taxon>
        <taxon>Coelurosauria</taxon>
        <taxon>Aves</taxon>
        <taxon>Neognathae</taxon>
        <taxon>Neoaves</taxon>
        <taxon>Telluraves</taxon>
        <taxon>Coraciimorphae</taxon>
        <taxon>Bucerotiformes</taxon>
        <taxon>Rhinopomastidae</taxon>
        <taxon>Rhinopomastus</taxon>
    </lineage>
</organism>
<dbReference type="PANTHER" id="PTHR12287:SF22">
    <property type="entry name" value="EPIDERMAL GROWTH FACTOR RECEPTOR KINASE SUBSTRATE 8-LIKE PROTEIN 3"/>
    <property type="match status" value="1"/>
</dbReference>
<protein>
    <submittedName>
        <fullName evidence="2">ES8L3 protein</fullName>
    </submittedName>
</protein>
<dbReference type="Gene3D" id="2.30.29.30">
    <property type="entry name" value="Pleckstrin-homology domain (PH domain)/Phosphotyrosine-binding domain (PTB)"/>
    <property type="match status" value="1"/>
</dbReference>
<keyword evidence="3" id="KW-1185">Reference proteome</keyword>
<accession>A0A7L1MXX9</accession>
<evidence type="ECO:0000313" key="2">
    <source>
        <dbReference type="EMBL" id="NXN92390.1"/>
    </source>
</evidence>
<dbReference type="GO" id="GO:0032587">
    <property type="term" value="C:ruffle membrane"/>
    <property type="evidence" value="ECO:0007669"/>
    <property type="project" value="TreeGrafter"/>
</dbReference>
<evidence type="ECO:0000313" key="3">
    <source>
        <dbReference type="Proteomes" id="UP000565785"/>
    </source>
</evidence>
<dbReference type="CDD" id="cd01210">
    <property type="entry name" value="PTB_EPS8"/>
    <property type="match status" value="1"/>
</dbReference>
<dbReference type="Pfam" id="PF08416">
    <property type="entry name" value="PTB"/>
    <property type="match status" value="1"/>
</dbReference>
<dbReference type="InterPro" id="IPR033928">
    <property type="entry name" value="EPS8_PTB"/>
</dbReference>
<dbReference type="GO" id="GO:0003779">
    <property type="term" value="F:actin binding"/>
    <property type="evidence" value="ECO:0007669"/>
    <property type="project" value="TreeGrafter"/>
</dbReference>
<feature type="domain" description="PTB" evidence="1">
    <location>
        <begin position="59"/>
        <end position="184"/>
    </location>
</feature>
<reference evidence="2 3" key="1">
    <citation type="submission" date="2019-09" db="EMBL/GenBank/DDBJ databases">
        <title>Bird 10,000 Genomes (B10K) Project - Family phase.</title>
        <authorList>
            <person name="Zhang G."/>
        </authorList>
    </citation>
    <scope>NUCLEOTIDE SEQUENCE [LARGE SCALE GENOMIC DNA]</scope>
    <source>
        <strain evidence="2">B10K-DU-002-35</strain>
        <tissue evidence="2">Muscle</tissue>
    </source>
</reference>
<dbReference type="SUPFAM" id="SSF50729">
    <property type="entry name" value="PH domain-like"/>
    <property type="match status" value="1"/>
</dbReference>
<gene>
    <name evidence="2" type="primary">Eps8l3_1</name>
    <name evidence="2" type="ORF">RHICYA_R16135</name>
</gene>
<dbReference type="AlphaFoldDB" id="A0A7L1MXX9"/>
<dbReference type="Proteomes" id="UP000565785">
    <property type="component" value="Unassembled WGS sequence"/>
</dbReference>
<dbReference type="EMBL" id="VXBP01001091">
    <property type="protein sequence ID" value="NXN92390.1"/>
    <property type="molecule type" value="Genomic_DNA"/>
</dbReference>
<proteinExistence type="predicted"/>
<dbReference type="GO" id="GO:1900029">
    <property type="term" value="P:positive regulation of ruffle assembly"/>
    <property type="evidence" value="ECO:0007669"/>
    <property type="project" value="TreeGrafter"/>
</dbReference>
<comment type="caution">
    <text evidence="2">The sequence shown here is derived from an EMBL/GenBank/DDBJ whole genome shotgun (WGS) entry which is preliminary data.</text>
</comment>
<dbReference type="PANTHER" id="PTHR12287">
    <property type="entry name" value="EPIDERMAL GROWTH FACTOR RECEPTOR KINASE SUBSTRATE EPS8-RELATED PROTEIN"/>
    <property type="match status" value="1"/>
</dbReference>
<feature type="non-terminal residue" evidence="2">
    <location>
        <position position="191"/>
    </location>
</feature>
<sequence length="191" mass="21958">RGDGAVGHKGLSVCLSRGEFDHSSPLRPSHTFSRPSGKTIYNQRKDYGQTLLKPQSGFQHHVEHLLTVRLERELRSHEDCVERLKLMEAQGRVWGQDLILQVQDQELLLRDVESKEDLDTYPLSSIQGYWAILDACTYDSLLVISVQEQNPPGTSVLLFQCERPGAEALRNSLEKVVKQWKEEQRGHHRYR</sequence>
<dbReference type="GO" id="GO:0035023">
    <property type="term" value="P:regulation of Rho protein signal transduction"/>
    <property type="evidence" value="ECO:0007669"/>
    <property type="project" value="TreeGrafter"/>
</dbReference>
<evidence type="ECO:0000259" key="1">
    <source>
        <dbReference type="Pfam" id="PF08416"/>
    </source>
</evidence>
<feature type="non-terminal residue" evidence="2">
    <location>
        <position position="1"/>
    </location>
</feature>
<dbReference type="InterPro" id="IPR013625">
    <property type="entry name" value="PTB"/>
</dbReference>
<dbReference type="InterPro" id="IPR039801">
    <property type="entry name" value="EPS8-like"/>
</dbReference>